<dbReference type="InterPro" id="IPR016181">
    <property type="entry name" value="Acyl_CoA_acyltransferase"/>
</dbReference>
<dbReference type="CDD" id="cd04301">
    <property type="entry name" value="NAT_SF"/>
    <property type="match status" value="1"/>
</dbReference>
<gene>
    <name evidence="4" type="ORF">NCTC10738_02982</name>
</gene>
<reference evidence="4 5" key="1">
    <citation type="submission" date="2018-06" db="EMBL/GenBank/DDBJ databases">
        <authorList>
            <consortium name="Pathogen Informatics"/>
            <person name="Doyle S."/>
        </authorList>
    </citation>
    <scope>NUCLEOTIDE SEQUENCE [LARGE SCALE GENOMIC DNA]</scope>
    <source>
        <strain evidence="4 5">NCTC10738</strain>
    </source>
</reference>
<organism evidence="4 5">
    <name type="scientific">Shewanella algae</name>
    <dbReference type="NCBI Taxonomy" id="38313"/>
    <lineage>
        <taxon>Bacteria</taxon>
        <taxon>Pseudomonadati</taxon>
        <taxon>Pseudomonadota</taxon>
        <taxon>Gammaproteobacteria</taxon>
        <taxon>Alteromonadales</taxon>
        <taxon>Shewanellaceae</taxon>
        <taxon>Shewanella</taxon>
    </lineage>
</organism>
<keyword evidence="2" id="KW-0012">Acyltransferase</keyword>
<keyword evidence="5" id="KW-1185">Reference proteome</keyword>
<dbReference type="PANTHER" id="PTHR43877:SF1">
    <property type="entry name" value="ACETYLTRANSFERASE"/>
    <property type="match status" value="1"/>
</dbReference>
<proteinExistence type="predicted"/>
<evidence type="ECO:0000256" key="1">
    <source>
        <dbReference type="ARBA" id="ARBA00022679"/>
    </source>
</evidence>
<protein>
    <submittedName>
        <fullName evidence="4">Putative acetyltransferase</fullName>
    </submittedName>
</protein>
<sequence>MSINIRTARLSDIPAMMSLRLNVSENRLQDPGRITHACYLGYLSGRRRSWVAETDTQLLGFTCADRDDARIWALFIAQEAEGKGIGKALLQQAVDWLHAGGCSKLQLSTEPGTRAEGFYRHLGWQSLGLTEDGELHLQLIPQSHQPCG</sequence>
<keyword evidence="1 4" id="KW-0808">Transferase</keyword>
<dbReference type="RefSeq" id="WP_037466951.1">
    <property type="nucleotide sequence ID" value="NZ_AP024615.1"/>
</dbReference>
<evidence type="ECO:0000313" key="5">
    <source>
        <dbReference type="Proteomes" id="UP000254069"/>
    </source>
</evidence>
<name>A0A380BE83_9GAMM</name>
<dbReference type="EMBL" id="UGYO01000002">
    <property type="protein sequence ID" value="SUJ00055.1"/>
    <property type="molecule type" value="Genomic_DNA"/>
</dbReference>
<dbReference type="KEGG" id="salg:BS332_00765"/>
<feature type="domain" description="N-acetyltransferase" evidence="3">
    <location>
        <begin position="3"/>
        <end position="146"/>
    </location>
</feature>
<dbReference type="InterPro" id="IPR050832">
    <property type="entry name" value="Bact_Acetyltransf"/>
</dbReference>
<dbReference type="AlphaFoldDB" id="A0A380BE83"/>
<dbReference type="PANTHER" id="PTHR43877">
    <property type="entry name" value="AMINOALKYLPHOSPHONATE N-ACETYLTRANSFERASE-RELATED-RELATED"/>
    <property type="match status" value="1"/>
</dbReference>
<evidence type="ECO:0000256" key="2">
    <source>
        <dbReference type="ARBA" id="ARBA00023315"/>
    </source>
</evidence>
<dbReference type="InterPro" id="IPR000182">
    <property type="entry name" value="GNAT_dom"/>
</dbReference>
<dbReference type="PROSITE" id="PS51186">
    <property type="entry name" value="GNAT"/>
    <property type="match status" value="1"/>
</dbReference>
<dbReference type="GO" id="GO:0016747">
    <property type="term" value="F:acyltransferase activity, transferring groups other than amino-acyl groups"/>
    <property type="evidence" value="ECO:0007669"/>
    <property type="project" value="InterPro"/>
</dbReference>
<evidence type="ECO:0000259" key="3">
    <source>
        <dbReference type="PROSITE" id="PS51186"/>
    </source>
</evidence>
<dbReference type="Proteomes" id="UP000254069">
    <property type="component" value="Unassembled WGS sequence"/>
</dbReference>
<accession>A0A380BE83</accession>
<dbReference type="Pfam" id="PF00583">
    <property type="entry name" value="Acetyltransf_1"/>
    <property type="match status" value="1"/>
</dbReference>
<dbReference type="Gene3D" id="3.40.630.30">
    <property type="match status" value="1"/>
</dbReference>
<evidence type="ECO:0000313" key="4">
    <source>
        <dbReference type="EMBL" id="SUJ00055.1"/>
    </source>
</evidence>
<dbReference type="SUPFAM" id="SSF55729">
    <property type="entry name" value="Acyl-CoA N-acyltransferases (Nat)"/>
    <property type="match status" value="1"/>
</dbReference>